<reference evidence="1" key="4">
    <citation type="submission" date="2025-09" db="UniProtKB">
        <authorList>
            <consortium name="Ensembl"/>
        </authorList>
    </citation>
    <scope>IDENTIFICATION</scope>
    <source>
        <strain evidence="1">HSOK</strain>
    </source>
</reference>
<sequence length="204" mass="23799">MKCHHPLNIPQSTVSSTRTKWKSLGTTVANFLHRQRTLHHSDLRTCHTHKLSLLKNAHVQARLKFWPDETKTEIFAINSTCLVWKKRNTASDPKNTIPTVKHGGLLNRVNGRMDGAMYFQILSENLLPYTKRVRMDCGCIFQKDIDPKHTAKATMESSLNVNPIENLWRELKLRVPSKHLDVWRNLLINYKKRLTSVLLRRTYH</sequence>
<dbReference type="AlphaFoldDB" id="A0A3P9HSD2"/>
<name>A0A3P9HSD2_ORYLA</name>
<proteinExistence type="predicted"/>
<dbReference type="Ensembl" id="ENSORLT00015031872.1">
    <property type="protein sequence ID" value="ENSORLP00015010662.1"/>
    <property type="gene ID" value="ENSORLG00015011503.1"/>
</dbReference>
<evidence type="ECO:0000313" key="1">
    <source>
        <dbReference type="Ensembl" id="ENSORLP00015010662.1"/>
    </source>
</evidence>
<dbReference type="Proteomes" id="UP000265200">
    <property type="component" value="Chromosome 9"/>
</dbReference>
<reference evidence="1 2" key="2">
    <citation type="submission" date="2017-04" db="EMBL/GenBank/DDBJ databases">
        <title>CpG methylation of centromeres and impact of large insertions on vertebrate speciation.</title>
        <authorList>
            <person name="Ichikawa K."/>
            <person name="Yoshimura J."/>
            <person name="Morishita S."/>
        </authorList>
    </citation>
    <scope>NUCLEOTIDE SEQUENCE</scope>
    <source>
        <strain evidence="1 2">HSOK</strain>
    </source>
</reference>
<accession>A0A3P9HSD2</accession>
<reference evidence="1" key="3">
    <citation type="submission" date="2025-08" db="UniProtKB">
        <authorList>
            <consortium name="Ensembl"/>
        </authorList>
    </citation>
    <scope>IDENTIFICATION</scope>
    <source>
        <strain evidence="1">HSOK</strain>
    </source>
</reference>
<evidence type="ECO:0008006" key="3">
    <source>
        <dbReference type="Google" id="ProtNLM"/>
    </source>
</evidence>
<evidence type="ECO:0000313" key="2">
    <source>
        <dbReference type="Proteomes" id="UP000265200"/>
    </source>
</evidence>
<organism evidence="1 2">
    <name type="scientific">Oryzias latipes</name>
    <name type="common">Japanese rice fish</name>
    <name type="synonym">Japanese killifish</name>
    <dbReference type="NCBI Taxonomy" id="8090"/>
    <lineage>
        <taxon>Eukaryota</taxon>
        <taxon>Metazoa</taxon>
        <taxon>Chordata</taxon>
        <taxon>Craniata</taxon>
        <taxon>Vertebrata</taxon>
        <taxon>Euteleostomi</taxon>
        <taxon>Actinopterygii</taxon>
        <taxon>Neopterygii</taxon>
        <taxon>Teleostei</taxon>
        <taxon>Neoteleostei</taxon>
        <taxon>Acanthomorphata</taxon>
        <taxon>Ovalentaria</taxon>
        <taxon>Atherinomorphae</taxon>
        <taxon>Beloniformes</taxon>
        <taxon>Adrianichthyidae</taxon>
        <taxon>Oryziinae</taxon>
        <taxon>Oryzias</taxon>
    </lineage>
</organism>
<dbReference type="Gene3D" id="3.30.420.10">
    <property type="entry name" value="Ribonuclease H-like superfamily/Ribonuclease H"/>
    <property type="match status" value="1"/>
</dbReference>
<reference key="1">
    <citation type="journal article" date="2007" name="Nature">
        <title>The medaka draft genome and insights into vertebrate genome evolution.</title>
        <authorList>
            <person name="Kasahara M."/>
            <person name="Naruse K."/>
            <person name="Sasaki S."/>
            <person name="Nakatani Y."/>
            <person name="Qu W."/>
            <person name="Ahsan B."/>
            <person name="Yamada T."/>
            <person name="Nagayasu Y."/>
            <person name="Doi K."/>
            <person name="Kasai Y."/>
            <person name="Jindo T."/>
            <person name="Kobayashi D."/>
            <person name="Shimada A."/>
            <person name="Toyoda A."/>
            <person name="Kuroki Y."/>
            <person name="Fujiyama A."/>
            <person name="Sasaki T."/>
            <person name="Shimizu A."/>
            <person name="Asakawa S."/>
            <person name="Shimizu N."/>
            <person name="Hashimoto S."/>
            <person name="Yang J."/>
            <person name="Lee Y."/>
            <person name="Matsushima K."/>
            <person name="Sugano S."/>
            <person name="Sakaizumi M."/>
            <person name="Narita T."/>
            <person name="Ohishi K."/>
            <person name="Haga S."/>
            <person name="Ohta F."/>
            <person name="Nomoto H."/>
            <person name="Nogata K."/>
            <person name="Morishita T."/>
            <person name="Endo T."/>
            <person name="Shin-I T."/>
            <person name="Takeda H."/>
            <person name="Morishita S."/>
            <person name="Kohara Y."/>
        </authorList>
    </citation>
    <scope>NUCLEOTIDE SEQUENCE [LARGE SCALE GENOMIC DNA]</scope>
    <source>
        <strain>Hd-rR</strain>
    </source>
</reference>
<dbReference type="InterPro" id="IPR036397">
    <property type="entry name" value="RNaseH_sf"/>
</dbReference>
<protein>
    <recommendedName>
        <fullName evidence="3">Transposable element Tcb1 transposase</fullName>
    </recommendedName>
</protein>
<dbReference type="GO" id="GO:0003676">
    <property type="term" value="F:nucleic acid binding"/>
    <property type="evidence" value="ECO:0007669"/>
    <property type="project" value="InterPro"/>
</dbReference>